<dbReference type="EMBL" id="LR590484">
    <property type="protein sequence ID" value="VTR42649.1"/>
    <property type="molecule type" value="Genomic_DNA"/>
</dbReference>
<evidence type="ECO:0000313" key="3">
    <source>
        <dbReference type="Proteomes" id="UP000308196"/>
    </source>
</evidence>
<dbReference type="Gene3D" id="1.25.40.390">
    <property type="match status" value="1"/>
</dbReference>
<gene>
    <name evidence="2" type="ORF">NCTC11429_02729</name>
</gene>
<proteinExistence type="predicted"/>
<dbReference type="SUPFAM" id="SSF48452">
    <property type="entry name" value="TPR-like"/>
    <property type="match status" value="1"/>
</dbReference>
<keyword evidence="1" id="KW-0732">Signal</keyword>
<feature type="signal peptide" evidence="1">
    <location>
        <begin position="1"/>
        <end position="25"/>
    </location>
</feature>
<name>A0A4U9VBR6_9SPHI</name>
<dbReference type="GeneID" id="78463433"/>
<dbReference type="InterPro" id="IPR011990">
    <property type="entry name" value="TPR-like_helical_dom_sf"/>
</dbReference>
<organism evidence="2 3">
    <name type="scientific">Sphingobacterium thalpophilum</name>
    <dbReference type="NCBI Taxonomy" id="259"/>
    <lineage>
        <taxon>Bacteria</taxon>
        <taxon>Pseudomonadati</taxon>
        <taxon>Bacteroidota</taxon>
        <taxon>Sphingobacteriia</taxon>
        <taxon>Sphingobacteriales</taxon>
        <taxon>Sphingobacteriaceae</taxon>
        <taxon>Sphingobacterium</taxon>
    </lineage>
</organism>
<protein>
    <submittedName>
        <fullName evidence="2">Starch-binding associating with outer membrane</fullName>
    </submittedName>
</protein>
<sequence>MKSNKIKILSILLGAGLLLTTSSCSKYLDINTSPLTATKVEPKLLFGYAVTAWDANKNSGDAWLPLGLEVQSLASGGDYGWGNDNLYNISTYALGNTFKVYYSTAGNNLKQAIKIAEEASPVQNNAAAQCKIVLAQLMYEATTLYGDVPFSEAWVPEISYPKYDSQKDVLNGVIALLDDAINQIDESSALKISDYDIYYSGDLQKWKKLANSIKFKVYMVMADADPSVVSKIGDLLKDETVMISSASESWIHKYYSTENNENPKYRLFKTYTNGENQWFFANSNVFNYMDPQDPRIPRYFDKGPKATTYKAVGSEELADETTSLISSYLYRKDAPSLLLSYHELTLLKAEAYARGLGVTKDLSKANSLFKDGVKAACVFYGVSNGDATAFVNNTLKDLTTVADPLKEIHLQQWIDLMDRPMEGFVQWRRSGKDGNEVPKLTVPPGATAGPLIRRWTLSPDEISANPNIPNPAPKYYDKMWFDL</sequence>
<dbReference type="AlphaFoldDB" id="A0A4U9VBR6"/>
<dbReference type="KEGG" id="stha:NCTC11429_02729"/>
<dbReference type="Pfam" id="PF12771">
    <property type="entry name" value="SusD-like_2"/>
    <property type="match status" value="1"/>
</dbReference>
<accession>A0A4U9VBR6</accession>
<dbReference type="InterPro" id="IPR041662">
    <property type="entry name" value="SusD-like_2"/>
</dbReference>
<evidence type="ECO:0000313" key="2">
    <source>
        <dbReference type="EMBL" id="VTR42649.1"/>
    </source>
</evidence>
<feature type="chain" id="PRO_5020415353" evidence="1">
    <location>
        <begin position="26"/>
        <end position="483"/>
    </location>
</feature>
<reference evidence="2 3" key="1">
    <citation type="submission" date="2019-05" db="EMBL/GenBank/DDBJ databases">
        <authorList>
            <consortium name="Pathogen Informatics"/>
        </authorList>
    </citation>
    <scope>NUCLEOTIDE SEQUENCE [LARGE SCALE GENOMIC DNA]</scope>
    <source>
        <strain evidence="2 3">NCTC11429</strain>
    </source>
</reference>
<dbReference type="PROSITE" id="PS51257">
    <property type="entry name" value="PROKAR_LIPOPROTEIN"/>
    <property type="match status" value="1"/>
</dbReference>
<evidence type="ECO:0000256" key="1">
    <source>
        <dbReference type="SAM" id="SignalP"/>
    </source>
</evidence>
<dbReference type="RefSeq" id="WP_028072279.1">
    <property type="nucleotide sequence ID" value="NZ_CP141191.1"/>
</dbReference>
<dbReference type="STRING" id="1123265.GCA_000686625_02099"/>
<dbReference type="Proteomes" id="UP000308196">
    <property type="component" value="Chromosome"/>
</dbReference>